<feature type="transmembrane region" description="Helical" evidence="1">
    <location>
        <begin position="42"/>
        <end position="65"/>
    </location>
</feature>
<evidence type="ECO:0000313" key="2">
    <source>
        <dbReference type="EMBL" id="UXH77122.1"/>
    </source>
</evidence>
<reference evidence="2" key="1">
    <citation type="submission" date="2022-10" db="EMBL/GenBank/DDBJ databases">
        <title>Characterization and whole genome sequencing of a new Roseateles species, isolated from fresh water.</title>
        <authorList>
            <person name="Guliayeva D.Y."/>
            <person name="Akhremchuk A.E."/>
            <person name="Sikolenko M.A."/>
            <person name="Valentovich L.N."/>
            <person name="Sidarenka A.V."/>
        </authorList>
    </citation>
    <scope>NUCLEOTIDE SEQUENCE</scope>
    <source>
        <strain evidence="2">BIM B-1768</strain>
    </source>
</reference>
<dbReference type="Proteomes" id="UP001064933">
    <property type="component" value="Chromosome"/>
</dbReference>
<sequence length="119" mass="13188">MNKYLIYATYGWLALSGTLHFLVDVVSHVVRGKHPPGPETTLYYGLHTAFSLGQVAFGLLGLLLAWRAMPLVADHSVLALTLLAGLGWWAITFLFMPYWEPKLNLGIFCALALAAWVTR</sequence>
<accession>A0ABY6AW73</accession>
<gene>
    <name evidence="2" type="ORF">N4261_19200</name>
</gene>
<proteinExistence type="predicted"/>
<feature type="transmembrane region" description="Helical" evidence="1">
    <location>
        <begin position="77"/>
        <end position="96"/>
    </location>
</feature>
<evidence type="ECO:0000256" key="1">
    <source>
        <dbReference type="SAM" id="Phobius"/>
    </source>
</evidence>
<dbReference type="RefSeq" id="WP_261756866.1">
    <property type="nucleotide sequence ID" value="NZ_CP104562.2"/>
</dbReference>
<protein>
    <submittedName>
        <fullName evidence="2">Uncharacterized protein</fullName>
    </submittedName>
</protein>
<keyword evidence="1" id="KW-0472">Membrane</keyword>
<keyword evidence="3" id="KW-1185">Reference proteome</keyword>
<organism evidence="2 3">
    <name type="scientific">Roseateles amylovorans</name>
    <dbReference type="NCBI Taxonomy" id="2978473"/>
    <lineage>
        <taxon>Bacteria</taxon>
        <taxon>Pseudomonadati</taxon>
        <taxon>Pseudomonadota</taxon>
        <taxon>Betaproteobacteria</taxon>
        <taxon>Burkholderiales</taxon>
        <taxon>Sphaerotilaceae</taxon>
        <taxon>Roseateles</taxon>
    </lineage>
</organism>
<keyword evidence="1" id="KW-0812">Transmembrane</keyword>
<evidence type="ECO:0000313" key="3">
    <source>
        <dbReference type="Proteomes" id="UP001064933"/>
    </source>
</evidence>
<dbReference type="EMBL" id="CP104562">
    <property type="protein sequence ID" value="UXH77122.1"/>
    <property type="molecule type" value="Genomic_DNA"/>
</dbReference>
<name>A0ABY6AW73_9BURK</name>
<keyword evidence="1" id="KW-1133">Transmembrane helix</keyword>
<feature type="transmembrane region" description="Helical" evidence="1">
    <location>
        <begin position="12"/>
        <end position="30"/>
    </location>
</feature>